<keyword evidence="3 6" id="KW-0326">Glycosidase</keyword>
<dbReference type="Proteomes" id="UP000245667">
    <property type="component" value="Unassembled WGS sequence"/>
</dbReference>
<keyword evidence="9" id="KW-0858">Xylan degradation</keyword>
<dbReference type="PRINTS" id="PR00134">
    <property type="entry name" value="GLHYDRLASE10"/>
</dbReference>
<keyword evidence="2 6" id="KW-0119">Carbohydrate metabolism</keyword>
<dbReference type="GO" id="GO:0045493">
    <property type="term" value="P:xylan catabolic process"/>
    <property type="evidence" value="ECO:0007669"/>
    <property type="project" value="UniProtKB-KW"/>
</dbReference>
<evidence type="ECO:0000313" key="10">
    <source>
        <dbReference type="Proteomes" id="UP000245667"/>
    </source>
</evidence>
<dbReference type="SUPFAM" id="SSF51445">
    <property type="entry name" value="(Trans)glycosidases"/>
    <property type="match status" value="1"/>
</dbReference>
<comment type="catalytic activity">
    <reaction evidence="6">
        <text>Endohydrolysis of (1-&gt;4)-beta-D-xylosidic linkages in xylans.</text>
        <dbReference type="EC" id="3.2.1.8"/>
    </reaction>
</comment>
<dbReference type="SMART" id="SM00633">
    <property type="entry name" value="Glyco_10"/>
    <property type="match status" value="1"/>
</dbReference>
<dbReference type="PROSITE" id="PS51257">
    <property type="entry name" value="PROKAR_LIPOPROTEIN"/>
    <property type="match status" value="1"/>
</dbReference>
<dbReference type="InterPro" id="IPR031158">
    <property type="entry name" value="GH10_AS"/>
</dbReference>
<dbReference type="InterPro" id="IPR001000">
    <property type="entry name" value="GH10_dom"/>
</dbReference>
<dbReference type="PROSITE" id="PS00591">
    <property type="entry name" value="GH10_1"/>
    <property type="match status" value="1"/>
</dbReference>
<dbReference type="EC" id="3.2.1.8" evidence="6"/>
<evidence type="ECO:0000256" key="1">
    <source>
        <dbReference type="ARBA" id="ARBA00022801"/>
    </source>
</evidence>
<evidence type="ECO:0000256" key="3">
    <source>
        <dbReference type="ARBA" id="ARBA00023295"/>
    </source>
</evidence>
<evidence type="ECO:0000256" key="2">
    <source>
        <dbReference type="ARBA" id="ARBA00023277"/>
    </source>
</evidence>
<dbReference type="Gene3D" id="3.20.20.80">
    <property type="entry name" value="Glycosidases"/>
    <property type="match status" value="1"/>
</dbReference>
<evidence type="ECO:0000256" key="5">
    <source>
        <dbReference type="PROSITE-ProRule" id="PRU10061"/>
    </source>
</evidence>
<protein>
    <recommendedName>
        <fullName evidence="6">Beta-xylanase</fullName>
        <ecNumber evidence="6">3.2.1.8</ecNumber>
    </recommendedName>
</protein>
<comment type="similarity">
    <text evidence="6">Belongs to the glycosyl hydrolase 10 (cellulase F) family.</text>
</comment>
<feature type="active site" description="Nucleophile" evidence="5">
    <location>
        <position position="269"/>
    </location>
</feature>
<accession>A0A316DY85</accession>
<dbReference type="EMBL" id="QGGQ01000008">
    <property type="protein sequence ID" value="PWK22312.1"/>
    <property type="molecule type" value="Genomic_DNA"/>
</dbReference>
<dbReference type="PROSITE" id="PS51760">
    <property type="entry name" value="GH10_2"/>
    <property type="match status" value="1"/>
</dbReference>
<evidence type="ECO:0000259" key="8">
    <source>
        <dbReference type="PROSITE" id="PS51760"/>
    </source>
</evidence>
<feature type="chain" id="PRO_5016466970" description="Beta-xylanase" evidence="7">
    <location>
        <begin position="23"/>
        <end position="381"/>
    </location>
</feature>
<dbReference type="InterPro" id="IPR044846">
    <property type="entry name" value="GH10"/>
</dbReference>
<keyword evidence="7" id="KW-0732">Signal</keyword>
<dbReference type="InterPro" id="IPR017853">
    <property type="entry name" value="GH"/>
</dbReference>
<evidence type="ECO:0000256" key="6">
    <source>
        <dbReference type="RuleBase" id="RU361174"/>
    </source>
</evidence>
<dbReference type="RefSeq" id="WP_223308390.1">
    <property type="nucleotide sequence ID" value="NZ_JACWLN010000007.1"/>
</dbReference>
<keyword evidence="4 6" id="KW-0624">Polysaccharide degradation</keyword>
<evidence type="ECO:0000256" key="7">
    <source>
        <dbReference type="SAM" id="SignalP"/>
    </source>
</evidence>
<proteinExistence type="inferred from homology"/>
<reference evidence="9 10" key="1">
    <citation type="submission" date="2018-05" db="EMBL/GenBank/DDBJ databases">
        <title>Genomic Encyclopedia of Archaeal and Bacterial Type Strains, Phase II (KMG-II): from individual species to whole genera.</title>
        <authorList>
            <person name="Goeker M."/>
        </authorList>
    </citation>
    <scope>NUCLEOTIDE SEQUENCE [LARGE SCALE GENOMIC DNA]</scope>
    <source>
        <strain evidence="9 10">DSM 23514</strain>
    </source>
</reference>
<gene>
    <name evidence="9" type="ORF">LX92_03233</name>
</gene>
<keyword evidence="1 6" id="KW-0378">Hydrolase</keyword>
<dbReference type="PANTHER" id="PTHR31490">
    <property type="entry name" value="GLYCOSYL HYDROLASE"/>
    <property type="match status" value="1"/>
</dbReference>
<evidence type="ECO:0000256" key="4">
    <source>
        <dbReference type="ARBA" id="ARBA00023326"/>
    </source>
</evidence>
<evidence type="ECO:0000313" key="9">
    <source>
        <dbReference type="EMBL" id="PWK22312.1"/>
    </source>
</evidence>
<dbReference type="GO" id="GO:0031176">
    <property type="term" value="F:endo-1,4-beta-xylanase activity"/>
    <property type="evidence" value="ECO:0007669"/>
    <property type="project" value="UniProtKB-EC"/>
</dbReference>
<dbReference type="Pfam" id="PF00331">
    <property type="entry name" value="Glyco_hydro_10"/>
    <property type="match status" value="1"/>
</dbReference>
<dbReference type="AlphaFoldDB" id="A0A316DY85"/>
<feature type="domain" description="GH10" evidence="8">
    <location>
        <begin position="33"/>
        <end position="378"/>
    </location>
</feature>
<sequence length="381" mass="43536">MTMTYKIRVLLIVFVLSLSACQTNNKDSKKDTSKEEVSLKEHFKGSFLIGAAINDSHIDRSDSLGIQLLKKEFNSITPENIMKWMYVHPEKDSYFFDTTDKYVALGQENGMYIVGHNLVWHSQLADWVNPIKDSLEMASVLKEHINTIASRYKGKIDAWDVVNEALNEDGTLRESVFSNTMGDGFLELAFKEAAKADPDATLIYNDYNLWKPEKRDGVVRLVKKLQDNGAKIDEVGIQAHWSLEGPSIEDIENSIIAFSELGVKISFTELDVTVLPNPWELDGAAVNQNYDEFEGDPKMNPYPNGLPDSVKLKLSKRYQDIFNLFTKHKEKISRVTFWGVQDGQSWLNNWPINGRTNYPLFFDRNYQPKKVYTDIISAKNN</sequence>
<name>A0A316DY85_9FLAO</name>
<comment type="caution">
    <text evidence="9">The sequence shown here is derived from an EMBL/GenBank/DDBJ whole genome shotgun (WGS) entry which is preliminary data.</text>
</comment>
<dbReference type="PANTHER" id="PTHR31490:SF90">
    <property type="entry name" value="ENDO-1,4-BETA-XYLANASE A"/>
    <property type="match status" value="1"/>
</dbReference>
<feature type="signal peptide" evidence="7">
    <location>
        <begin position="1"/>
        <end position="22"/>
    </location>
</feature>
<organism evidence="9 10">
    <name type="scientific">Maribacter polysiphoniae</name>
    <dbReference type="NCBI Taxonomy" id="429344"/>
    <lineage>
        <taxon>Bacteria</taxon>
        <taxon>Pseudomonadati</taxon>
        <taxon>Bacteroidota</taxon>
        <taxon>Flavobacteriia</taxon>
        <taxon>Flavobacteriales</taxon>
        <taxon>Flavobacteriaceae</taxon>
        <taxon>Maribacter</taxon>
    </lineage>
</organism>